<proteinExistence type="predicted"/>
<comment type="caution">
    <text evidence="2">The sequence shown here is derived from an EMBL/GenBank/DDBJ whole genome shotgun (WGS) entry which is preliminary data.</text>
</comment>
<evidence type="ECO:0000313" key="3">
    <source>
        <dbReference type="Proteomes" id="UP000624709"/>
    </source>
</evidence>
<dbReference type="InterPro" id="IPR014756">
    <property type="entry name" value="Ig_E-set"/>
</dbReference>
<dbReference type="Proteomes" id="UP000624709">
    <property type="component" value="Unassembled WGS sequence"/>
</dbReference>
<dbReference type="SUPFAM" id="SSF81296">
    <property type="entry name" value="E set domains"/>
    <property type="match status" value="1"/>
</dbReference>
<protein>
    <recommendedName>
        <fullName evidence="1">IPT/TIG domain-containing protein</fullName>
    </recommendedName>
</protein>
<feature type="domain" description="IPT/TIG" evidence="1">
    <location>
        <begin position="149"/>
        <end position="228"/>
    </location>
</feature>
<organism evidence="2 3">
    <name type="scientific">Actinoplanes palleronii</name>
    <dbReference type="NCBI Taxonomy" id="113570"/>
    <lineage>
        <taxon>Bacteria</taxon>
        <taxon>Bacillati</taxon>
        <taxon>Actinomycetota</taxon>
        <taxon>Actinomycetes</taxon>
        <taxon>Micromonosporales</taxon>
        <taxon>Micromonosporaceae</taxon>
        <taxon>Actinoplanes</taxon>
    </lineage>
</organism>
<dbReference type="EMBL" id="BOMS01000014">
    <property type="protein sequence ID" value="GIE64927.1"/>
    <property type="molecule type" value="Genomic_DNA"/>
</dbReference>
<evidence type="ECO:0000313" key="2">
    <source>
        <dbReference type="EMBL" id="GIE64927.1"/>
    </source>
</evidence>
<name>A0ABQ4B2N2_9ACTN</name>
<reference evidence="2 3" key="1">
    <citation type="submission" date="2021-01" db="EMBL/GenBank/DDBJ databases">
        <title>Whole genome shotgun sequence of Actinoplanes palleronii NBRC 14916.</title>
        <authorList>
            <person name="Komaki H."/>
            <person name="Tamura T."/>
        </authorList>
    </citation>
    <scope>NUCLEOTIDE SEQUENCE [LARGE SCALE GENOMIC DNA]</scope>
    <source>
        <strain evidence="2 3">NBRC 14916</strain>
    </source>
</reference>
<dbReference type="CDD" id="cd00102">
    <property type="entry name" value="IPT"/>
    <property type="match status" value="1"/>
</dbReference>
<feature type="domain" description="IPT/TIG" evidence="1">
    <location>
        <begin position="329"/>
        <end position="417"/>
    </location>
</feature>
<dbReference type="Pfam" id="PF01833">
    <property type="entry name" value="TIG"/>
    <property type="match status" value="2"/>
</dbReference>
<dbReference type="InterPro" id="IPR002909">
    <property type="entry name" value="IPT_dom"/>
</dbReference>
<dbReference type="InterPro" id="IPR013783">
    <property type="entry name" value="Ig-like_fold"/>
</dbReference>
<accession>A0ABQ4B2N2</accession>
<keyword evidence="3" id="KW-1185">Reference proteome</keyword>
<sequence>MEMAMTHSKKSRRAAGIAVAAVVVVGGVSAAGSAFAAPARVLPSGTVSVLAESDALTVEFEDKVSAKLAGGTVIPVTVGGGTVGATAAAFGALKITAKVGGTAAKIAWVDETHLKVIAPSYSKAAAVSIQLFVKGVAQTESTTLVAYRPTVATVAPAKVSAAGGALVTINGAGFLAVDPDDPDAVTFGDTAATSFTVLSGTRITAIAPAGVAGAAAVTIKTDGGSSEAGAKTSVTYATPLGVDVSDEPAFKASGGPLVLTVTDGTLGDTAKEFATQKLTVLVDKRAFSATYVDATHLKIVTGASAADTAQVAVARDGIVGAEATVSVVPVVTALSANTSTLAGGVKVTVKVAGTSIGDSTGIMFGENEAVCLKQGAGATTTFACVAPPATAAGPVWVSFTSGSGKASRFTSAAAFSYTDN</sequence>
<evidence type="ECO:0000259" key="1">
    <source>
        <dbReference type="Pfam" id="PF01833"/>
    </source>
</evidence>
<dbReference type="Gene3D" id="2.60.40.10">
    <property type="entry name" value="Immunoglobulins"/>
    <property type="match status" value="2"/>
</dbReference>
<gene>
    <name evidence="2" type="ORF">Apa02nite_010350</name>
</gene>